<dbReference type="EMBL" id="FPBT01000004">
    <property type="protein sequence ID" value="SFU41762.1"/>
    <property type="molecule type" value="Genomic_DNA"/>
</dbReference>
<evidence type="ECO:0000313" key="2">
    <source>
        <dbReference type="EMBL" id="SFU41762.1"/>
    </source>
</evidence>
<accession>A0A1I7FZW0</accession>
<organism evidence="2 3">
    <name type="scientific">Eubacterium pyruvativorans</name>
    <dbReference type="NCBI Taxonomy" id="155865"/>
    <lineage>
        <taxon>Bacteria</taxon>
        <taxon>Bacillati</taxon>
        <taxon>Bacillota</taxon>
        <taxon>Clostridia</taxon>
        <taxon>Eubacteriales</taxon>
        <taxon>Eubacteriaceae</taxon>
        <taxon>Eubacterium</taxon>
    </lineage>
</organism>
<feature type="domain" description="Alpha/beta hydrolase fold-5" evidence="1">
    <location>
        <begin position="65"/>
        <end position="224"/>
    </location>
</feature>
<keyword evidence="2" id="KW-0378">Hydrolase</keyword>
<proteinExistence type="predicted"/>
<dbReference type="STRING" id="155865.SAMN05216515_10473"/>
<protein>
    <submittedName>
        <fullName evidence="2">Alpha/beta hydrolase family protein</fullName>
    </submittedName>
</protein>
<dbReference type="Pfam" id="PF12695">
    <property type="entry name" value="Abhydrolase_5"/>
    <property type="match status" value="1"/>
</dbReference>
<evidence type="ECO:0000313" key="3">
    <source>
        <dbReference type="Proteomes" id="UP000198817"/>
    </source>
</evidence>
<keyword evidence="3" id="KW-1185">Reference proteome</keyword>
<dbReference type="OrthoDB" id="9780932at2"/>
<sequence length="235" mass="25546">MKKKHRIGIAILILIAVLTAGAAGYLQRYYHAGAAAKRAMKSGEEVTVTRTKGGWLFDGPGKKNAVVFYPGAKVEAASYAPLLRRIAKGGTDCFLADVPLRLAFFDRNAADRFRRTRSYQNWYLMGHSLGGVVAAGYTASHERGVKGLILLASYPTEPIRCPLLTIRGNRDGVLRMSAYQKAGKYRPQRTKEIVIPGGNHGGYGDYGHQKGDGTAGISSRKQQEITAEAVLAFTK</sequence>
<dbReference type="RefSeq" id="WP_090470318.1">
    <property type="nucleotide sequence ID" value="NZ_FOWF01000004.1"/>
</dbReference>
<dbReference type="Gene3D" id="3.40.50.1820">
    <property type="entry name" value="alpha/beta hydrolase"/>
    <property type="match status" value="1"/>
</dbReference>
<dbReference type="SUPFAM" id="SSF53474">
    <property type="entry name" value="alpha/beta-Hydrolases"/>
    <property type="match status" value="1"/>
</dbReference>
<dbReference type="InterPro" id="IPR029059">
    <property type="entry name" value="AB_hydrolase_5"/>
</dbReference>
<evidence type="ECO:0000259" key="1">
    <source>
        <dbReference type="Pfam" id="PF12695"/>
    </source>
</evidence>
<reference evidence="2 3" key="1">
    <citation type="submission" date="2016-10" db="EMBL/GenBank/DDBJ databases">
        <authorList>
            <person name="de Groot N.N."/>
        </authorList>
    </citation>
    <scope>NUCLEOTIDE SEQUENCE [LARGE SCALE GENOMIC DNA]</scope>
    <source>
        <strain evidence="2 3">KHGC13</strain>
    </source>
</reference>
<dbReference type="InterPro" id="IPR029058">
    <property type="entry name" value="AB_hydrolase_fold"/>
</dbReference>
<dbReference type="AlphaFoldDB" id="A0A1I7FZW0"/>
<name>A0A1I7FZW0_9FIRM</name>
<gene>
    <name evidence="2" type="ORF">SAMN05216508_10458</name>
</gene>
<dbReference type="GO" id="GO:0016787">
    <property type="term" value="F:hydrolase activity"/>
    <property type="evidence" value="ECO:0007669"/>
    <property type="project" value="UniProtKB-KW"/>
</dbReference>
<dbReference type="Proteomes" id="UP000198817">
    <property type="component" value="Unassembled WGS sequence"/>
</dbReference>